<keyword evidence="2" id="KW-1133">Transmembrane helix</keyword>
<protein>
    <submittedName>
        <fullName evidence="3">Uncharacterized protein</fullName>
    </submittedName>
</protein>
<feature type="region of interest" description="Disordered" evidence="1">
    <location>
        <begin position="1"/>
        <end position="40"/>
    </location>
</feature>
<proteinExistence type="predicted"/>
<evidence type="ECO:0000256" key="1">
    <source>
        <dbReference type="SAM" id="MobiDB-lite"/>
    </source>
</evidence>
<sequence>MTEHRTDPQPTTDEQPEPDPQPVIDDQPEPGPQPEPITPPRTRAALRWTAALLAFVSFGAGTAYAVVDRTRTDVPGLSTESDGRWRYPGIALPPLPPGAPRPLAASNTAQTHYADLRALVLPAPEGARPDPALRGDDGWLPTAVFLAQYEKEDRAVFGQSLVDNGLRHIAARGWVMPDGTRSRIFLLQFDTHALAERVQSRDVTRYSTPYHAVLGAHYAELDTSFPMEAQVEGTSRYPYNEVEPYGKEQVRQAYVLAGDVLAVVVHSRPGTAPAVPFEQTVVLQNQLLG</sequence>
<dbReference type="AlphaFoldDB" id="A0AAU2H445"/>
<dbReference type="EMBL" id="CP108253">
    <property type="protein sequence ID" value="WTU41666.1"/>
    <property type="molecule type" value="Genomic_DNA"/>
</dbReference>
<reference evidence="3" key="1">
    <citation type="submission" date="2022-10" db="EMBL/GenBank/DDBJ databases">
        <title>The complete genomes of actinobacterial strains from the NBC collection.</title>
        <authorList>
            <person name="Joergensen T.S."/>
            <person name="Alvarez Arevalo M."/>
            <person name="Sterndorff E.B."/>
            <person name="Faurdal D."/>
            <person name="Vuksanovic O."/>
            <person name="Mourched A.-S."/>
            <person name="Charusanti P."/>
            <person name="Shaw S."/>
            <person name="Blin K."/>
            <person name="Weber T."/>
        </authorList>
    </citation>
    <scope>NUCLEOTIDE SEQUENCE</scope>
    <source>
        <strain evidence="3">NBC_00060</strain>
    </source>
</reference>
<organism evidence="3">
    <name type="scientific">Streptomyces sp. NBC_00060</name>
    <dbReference type="NCBI Taxonomy" id="2975636"/>
    <lineage>
        <taxon>Bacteria</taxon>
        <taxon>Bacillati</taxon>
        <taxon>Actinomycetota</taxon>
        <taxon>Actinomycetes</taxon>
        <taxon>Kitasatosporales</taxon>
        <taxon>Streptomycetaceae</taxon>
        <taxon>Streptomyces</taxon>
    </lineage>
</organism>
<gene>
    <name evidence="3" type="ORF">OHV25_19815</name>
</gene>
<keyword evidence="2" id="KW-0812">Transmembrane</keyword>
<feature type="transmembrane region" description="Helical" evidence="2">
    <location>
        <begin position="45"/>
        <end position="67"/>
    </location>
</feature>
<name>A0AAU2H445_9ACTN</name>
<feature type="compositionally biased region" description="Pro residues" evidence="1">
    <location>
        <begin position="29"/>
        <end position="39"/>
    </location>
</feature>
<evidence type="ECO:0000313" key="3">
    <source>
        <dbReference type="EMBL" id="WTU41666.1"/>
    </source>
</evidence>
<keyword evidence="2" id="KW-0472">Membrane</keyword>
<evidence type="ECO:0000256" key="2">
    <source>
        <dbReference type="SAM" id="Phobius"/>
    </source>
</evidence>
<accession>A0AAU2H445</accession>